<reference evidence="1 2" key="1">
    <citation type="journal article" date="2022" name="DNA Res.">
        <title>Chromosomal-level genome assembly of the orchid tree Bauhinia variegata (Leguminosae; Cercidoideae) supports the allotetraploid origin hypothesis of Bauhinia.</title>
        <authorList>
            <person name="Zhong Y."/>
            <person name="Chen Y."/>
            <person name="Zheng D."/>
            <person name="Pang J."/>
            <person name="Liu Y."/>
            <person name="Luo S."/>
            <person name="Meng S."/>
            <person name="Qian L."/>
            <person name="Wei D."/>
            <person name="Dai S."/>
            <person name="Zhou R."/>
        </authorList>
    </citation>
    <scope>NUCLEOTIDE SEQUENCE [LARGE SCALE GENOMIC DNA]</scope>
    <source>
        <strain evidence="1">BV-YZ2020</strain>
    </source>
</reference>
<gene>
    <name evidence="1" type="ORF">L6164_013818</name>
</gene>
<accession>A0ACB9NGA7</accession>
<dbReference type="Proteomes" id="UP000828941">
    <property type="component" value="Chromosome 6"/>
</dbReference>
<dbReference type="EMBL" id="CM039431">
    <property type="protein sequence ID" value="KAI4335145.1"/>
    <property type="molecule type" value="Genomic_DNA"/>
</dbReference>
<keyword evidence="2" id="KW-1185">Reference proteome</keyword>
<comment type="caution">
    <text evidence="1">The sequence shown here is derived from an EMBL/GenBank/DDBJ whole genome shotgun (WGS) entry which is preliminary data.</text>
</comment>
<evidence type="ECO:0000313" key="2">
    <source>
        <dbReference type="Proteomes" id="UP000828941"/>
    </source>
</evidence>
<evidence type="ECO:0000313" key="1">
    <source>
        <dbReference type="EMBL" id="KAI4335145.1"/>
    </source>
</evidence>
<organism evidence="1 2">
    <name type="scientific">Bauhinia variegata</name>
    <name type="common">Purple orchid tree</name>
    <name type="synonym">Phanera variegata</name>
    <dbReference type="NCBI Taxonomy" id="167791"/>
    <lineage>
        <taxon>Eukaryota</taxon>
        <taxon>Viridiplantae</taxon>
        <taxon>Streptophyta</taxon>
        <taxon>Embryophyta</taxon>
        <taxon>Tracheophyta</taxon>
        <taxon>Spermatophyta</taxon>
        <taxon>Magnoliopsida</taxon>
        <taxon>eudicotyledons</taxon>
        <taxon>Gunneridae</taxon>
        <taxon>Pentapetalae</taxon>
        <taxon>rosids</taxon>
        <taxon>fabids</taxon>
        <taxon>Fabales</taxon>
        <taxon>Fabaceae</taxon>
        <taxon>Cercidoideae</taxon>
        <taxon>Cercideae</taxon>
        <taxon>Bauhiniinae</taxon>
        <taxon>Bauhinia</taxon>
    </lineage>
</organism>
<name>A0ACB9NGA7_BAUVA</name>
<proteinExistence type="predicted"/>
<protein>
    <submittedName>
        <fullName evidence="1">Uncharacterized protein</fullName>
    </submittedName>
</protein>
<sequence>MAFQDFDLISDRRKEERKQKIKKRIMIAVVSILVLIGLAAAAVFVLVEQNKNAGEKNENAGKGKEKKESPSTEHDSDSKDGLRGQKMVKTLCSSTDFKSKCETSLGNASKGDPKLNQPKDLLEVAIKAAEEAINKAFDKSKSLKFESEKDKGAFEDCKQLIEDAKEEIGFSLSEVGKDDLKTLVNKTDDVSNWLSAVISYHETCIDGFPDGKLKTDIKNIFKDPKEFVSNALAIMSDVASLLSTFQSITVTTARHLLEDKASSPADALGKDGLPDWMGDDQRRVLKAADDKPTPNVTVAKDGSGQFKTISEALAAIPEKYEGRYVVYVKEGVYEETVTITKKMVNITLYGDSSQKSIITGSKNFVDGVRTFQTATFVVLGEGFLGKAMGFRNTAGPEKHQAVAVRVQADRAVFVNSRFEGYQDTLYTQTHRQFYRSCVISGTVDFIFGDAAAVFQNCIISLRKPLDNQQNIVTAQGRIDKRETTALVLQNCQIKADDKLVPDKAKIKSYLGRPWKEYSTTIVMESEIEDVIHPDGWLPWEGDFALKTLFYGEFNNTGPGASTSARVKWPGYKVLTKDQAKPFTVGNFMKGTWIISSVPVQIGFYH</sequence>